<reference evidence="3" key="1">
    <citation type="submission" date="2018-02" db="EMBL/GenBank/DDBJ databases">
        <authorList>
            <person name="Cohen D.B."/>
            <person name="Kent A.D."/>
        </authorList>
    </citation>
    <scope>NUCLEOTIDE SEQUENCE</scope>
</reference>
<dbReference type="SUPFAM" id="SSF56672">
    <property type="entry name" value="DNA/RNA polymerases"/>
    <property type="match status" value="1"/>
</dbReference>
<organism evidence="3">
    <name type="scientific">Fagus sylvatica</name>
    <name type="common">Beechnut</name>
    <dbReference type="NCBI Taxonomy" id="28930"/>
    <lineage>
        <taxon>Eukaryota</taxon>
        <taxon>Viridiplantae</taxon>
        <taxon>Streptophyta</taxon>
        <taxon>Embryophyta</taxon>
        <taxon>Tracheophyta</taxon>
        <taxon>Spermatophyta</taxon>
        <taxon>Magnoliopsida</taxon>
        <taxon>eudicotyledons</taxon>
        <taxon>Gunneridae</taxon>
        <taxon>Pentapetalae</taxon>
        <taxon>rosids</taxon>
        <taxon>fabids</taxon>
        <taxon>Fagales</taxon>
        <taxon>Fagaceae</taxon>
        <taxon>Fagus</taxon>
    </lineage>
</organism>
<sequence>MDMEDPLDFEFEDPLITSSVVTKKRKKVIGLDDLVSDHYKEKSKLVERESKQAKNRKNYNSDEDVNTKEASLHQMTEISDEEELHTWGIRVFGNQKVPPPLDFPELGSCALLQSFMKNKLNSLLELTSEKGNTFLEGLLANGWLSKLVSTRGHVEKSIATWTFNLMLYSSKEELRTSACDFWCTILSAKNERSILVDWYSMCYHGLSAVTFDPVDLQAILIDWFPSHSEFKGALEIYGFQFKFSSSVESLHTDSNCGGPPQNIRTWIRFAAACCCVRNKQSIFSTSEAEELVEVIICLFLDRQLQGLVVLLYECMQSLINYFTDDEWKTSCNKIAKSLACRVPRDLNCLRVVECISGVNTRSKLLRSAVAYQILLVCFDNKATDEEEILRLLTSINVKERSCDLFKMYIYLVLTENWVLVNQMLEDKPVINEMWGLYLRNCSCQIASTDLRSYAPKKTLDLVLIANECLDSRLKSRIPGLICKLDIEKVYDHVNWDCLYFILDRMGFGSCWIRWMRACISTVRFFVLVNGSPTGFFDSSRGLRQGDPFSPMLFLLIMEVLSHMLRMTAKEGHIKGFHAGKAAVPGVCISHLLFADDAILFCDVDPKQLLYIRMILSCFEAVTGLKVNLSKSEMVPVGHVDGLDDLAELLYCRIGCLPLQYLGMPLGASYKSVDVWNPILEKIERRLAGWKKLYLSKGRRLTLLKSTLSSLPTYYLSLFTIPVSVAKRIECLQRNFLWGGMGKEHKHHLVSWDVVCSPVANGGLGICRLIPCNRALQGSWLWRFGTEVTQLWRRVLVAKYGLDCGGWITNRPRGAHGCSLSRSIMLGWDSFSSHMSYKVGLGDRVRFWHDCWCTTRPLKEKFPGVWKVVFVRGFNDWELAQVVSFFSFIQTHLPSNLEADRLRWSLNGKGCFDSRSFYHVLRTPSTVLFPWKSIWKVKAPRRVVFFLCPPFWVVELVWEAFFPGVESSSSLFDVDYMVGAELLYVREH</sequence>
<evidence type="ECO:0000259" key="2">
    <source>
        <dbReference type="Pfam" id="PF00078"/>
    </source>
</evidence>
<name>A0A2N9EY71_FAGSY</name>
<dbReference type="InterPro" id="IPR043502">
    <property type="entry name" value="DNA/RNA_pol_sf"/>
</dbReference>
<evidence type="ECO:0000256" key="1">
    <source>
        <dbReference type="SAM" id="MobiDB-lite"/>
    </source>
</evidence>
<dbReference type="AlphaFoldDB" id="A0A2N9EY71"/>
<dbReference type="Pfam" id="PF00078">
    <property type="entry name" value="RVT_1"/>
    <property type="match status" value="1"/>
</dbReference>
<dbReference type="InterPro" id="IPR000477">
    <property type="entry name" value="RT_dom"/>
</dbReference>
<proteinExistence type="predicted"/>
<feature type="region of interest" description="Disordered" evidence="1">
    <location>
        <begin position="45"/>
        <end position="69"/>
    </location>
</feature>
<evidence type="ECO:0000313" key="3">
    <source>
        <dbReference type="EMBL" id="SPC79795.1"/>
    </source>
</evidence>
<gene>
    <name evidence="3" type="ORF">FSB_LOCUS7677</name>
</gene>
<protein>
    <recommendedName>
        <fullName evidence="2">Reverse transcriptase domain-containing protein</fullName>
    </recommendedName>
</protein>
<dbReference type="EMBL" id="OIVN01000413">
    <property type="protein sequence ID" value="SPC79795.1"/>
    <property type="molecule type" value="Genomic_DNA"/>
</dbReference>
<feature type="domain" description="Reverse transcriptase" evidence="2">
    <location>
        <begin position="479"/>
        <end position="664"/>
    </location>
</feature>
<dbReference type="PANTHER" id="PTHR37212">
    <property type="entry name" value="ACTIN PROTEIN 2/3 COMPLEX SUBUNIT-LIKE PROTEIN"/>
    <property type="match status" value="1"/>
</dbReference>
<dbReference type="PANTHER" id="PTHR37212:SF2">
    <property type="entry name" value="ACTIN PROTEIN 2_3 COMPLEX SUBUNIT-LIKE PROTEIN"/>
    <property type="match status" value="1"/>
</dbReference>
<accession>A0A2N9EY71</accession>